<name>A0A9N9H2Y9_9GLOM</name>
<gene>
    <name evidence="1" type="ORF">ALEPTO_LOCUS9834</name>
</gene>
<protein>
    <submittedName>
        <fullName evidence="1">4941_t:CDS:1</fullName>
    </submittedName>
</protein>
<dbReference type="Proteomes" id="UP000789508">
    <property type="component" value="Unassembled WGS sequence"/>
</dbReference>
<comment type="caution">
    <text evidence="1">The sequence shown here is derived from an EMBL/GenBank/DDBJ whole genome shotgun (WGS) entry which is preliminary data.</text>
</comment>
<organism evidence="1 2">
    <name type="scientific">Ambispora leptoticha</name>
    <dbReference type="NCBI Taxonomy" id="144679"/>
    <lineage>
        <taxon>Eukaryota</taxon>
        <taxon>Fungi</taxon>
        <taxon>Fungi incertae sedis</taxon>
        <taxon>Mucoromycota</taxon>
        <taxon>Glomeromycotina</taxon>
        <taxon>Glomeromycetes</taxon>
        <taxon>Archaeosporales</taxon>
        <taxon>Ambisporaceae</taxon>
        <taxon>Ambispora</taxon>
    </lineage>
</organism>
<feature type="non-terminal residue" evidence="1">
    <location>
        <position position="1"/>
    </location>
</feature>
<reference evidence="1" key="1">
    <citation type="submission" date="2021-06" db="EMBL/GenBank/DDBJ databases">
        <authorList>
            <person name="Kallberg Y."/>
            <person name="Tangrot J."/>
            <person name="Rosling A."/>
        </authorList>
    </citation>
    <scope>NUCLEOTIDE SEQUENCE</scope>
    <source>
        <strain evidence="1">FL130A</strain>
    </source>
</reference>
<sequence length="92" mass="10630">NLNTYALILVERKLQNPSTNALTVTVIFGIYEQLLFLRTMGSYYWTAVELKSKVCSSNASFVLAITKPFYPKPNYYDLCRYYDPSDNIILTE</sequence>
<dbReference type="EMBL" id="CAJVPS010008696">
    <property type="protein sequence ID" value="CAG8644978.1"/>
    <property type="molecule type" value="Genomic_DNA"/>
</dbReference>
<dbReference type="AlphaFoldDB" id="A0A9N9H2Y9"/>
<accession>A0A9N9H2Y9</accession>
<evidence type="ECO:0000313" key="2">
    <source>
        <dbReference type="Proteomes" id="UP000789508"/>
    </source>
</evidence>
<keyword evidence="2" id="KW-1185">Reference proteome</keyword>
<evidence type="ECO:0000313" key="1">
    <source>
        <dbReference type="EMBL" id="CAG8644978.1"/>
    </source>
</evidence>
<proteinExistence type="predicted"/>